<dbReference type="STRING" id="243159.AFE_0887"/>
<name>B7J6U5_ACIF2</name>
<dbReference type="EMBL" id="CP001219">
    <property type="protein sequence ID" value="ACK79264.1"/>
    <property type="molecule type" value="Genomic_DNA"/>
</dbReference>
<accession>B7J6U5</accession>
<protein>
    <submittedName>
        <fullName evidence="1">Uncharacterized protein</fullName>
    </submittedName>
</protein>
<gene>
    <name evidence="1" type="ordered locus">AFE_0887</name>
</gene>
<sequence>MRQNARIDWSFAFDKNFVALSQFMRFSHETSILFKRLLGRSISPTTSAVALRDYS</sequence>
<dbReference type="PaxDb" id="243159-AFE_0887"/>
<proteinExistence type="predicted"/>
<dbReference type="HOGENOM" id="CLU_3021307_0_0_6"/>
<dbReference type="KEGG" id="afr:AFE_0887"/>
<evidence type="ECO:0000313" key="2">
    <source>
        <dbReference type="Proteomes" id="UP000001362"/>
    </source>
</evidence>
<keyword evidence="2" id="KW-1185">Reference proteome</keyword>
<evidence type="ECO:0000313" key="1">
    <source>
        <dbReference type="EMBL" id="ACK79264.1"/>
    </source>
</evidence>
<dbReference type="AlphaFoldDB" id="B7J6U5"/>
<dbReference type="Proteomes" id="UP000001362">
    <property type="component" value="Chromosome"/>
</dbReference>
<organism evidence="1 2">
    <name type="scientific">Acidithiobacillus ferrooxidans (strain ATCC 23270 / DSM 14882 / CIP 104768 / NCIMB 8455)</name>
    <name type="common">Ferrobacillus ferrooxidans (strain ATCC 23270)</name>
    <dbReference type="NCBI Taxonomy" id="243159"/>
    <lineage>
        <taxon>Bacteria</taxon>
        <taxon>Pseudomonadati</taxon>
        <taxon>Pseudomonadota</taxon>
        <taxon>Acidithiobacillia</taxon>
        <taxon>Acidithiobacillales</taxon>
        <taxon>Acidithiobacillaceae</taxon>
        <taxon>Acidithiobacillus</taxon>
    </lineage>
</organism>
<reference evidence="1 2" key="1">
    <citation type="journal article" date="2008" name="BMC Genomics">
        <title>Acidithiobacillus ferrooxidans metabolism: from genome sequence to industrial applications.</title>
        <authorList>
            <person name="Valdes J."/>
            <person name="Pedroso I."/>
            <person name="Quatrini R."/>
            <person name="Dodson R.J."/>
            <person name="Tettelin H."/>
            <person name="Blake R.II."/>
            <person name="Eisen J.A."/>
            <person name="Holmes D.S."/>
        </authorList>
    </citation>
    <scope>NUCLEOTIDE SEQUENCE [LARGE SCALE GENOMIC DNA]</scope>
    <source>
        <strain evidence="2">ATCC 23270 / DSM 14882 / CIP 104768 / NCIMB 8455</strain>
    </source>
</reference>